<evidence type="ECO:0000313" key="2">
    <source>
        <dbReference type="Proteomes" id="UP000813427"/>
    </source>
</evidence>
<dbReference type="InterPro" id="IPR009836">
    <property type="entry name" value="GRDP-like"/>
</dbReference>
<sequence length="463" mass="53654">MSHLIGYNLGALHQASRELNRKITTKYYPSASTIDENPVIPSPDVFGQLSDSHQDNLPTPAQCAVHLELLEVFHALRIKILDSKELDEIFELGGATKVVYRTKFVEGLNKKVNQEITLRNIVWEQNRDNKWTFYLGKAVPRFLVWADEYNASLASKLPKDGVDDGRTEIALTETSWLPPVDVLMVWHAFLLNPSDFLDYCKKKSWNYLPRVVFPWKLIHKAIRSQGTIRDTWLYEAESWEVPKRNSLIGGDLLKSIIAKGKNETLRIHEPFSSYTVKELVGNVERQRVFVQKMNAHLWIRSPALQGTLKRAVERYDRYLQLFRLYPSKMLVPTLDIDLVWHTSQLSPAAYRSSMETRCGRFINHDDKIAKYKLAVGNDETQKLYRIRFGLEYSVCLCWECQAVMSAVEDSDRDGDLEEIRPEGFEENLADRILEDVKYFRAVESARRRNHVKLPIRGDWPLVN</sequence>
<dbReference type="AlphaFoldDB" id="A0A8K0RXE9"/>
<dbReference type="EMBL" id="JAGPXF010000005">
    <property type="protein sequence ID" value="KAH7241878.1"/>
    <property type="molecule type" value="Genomic_DNA"/>
</dbReference>
<gene>
    <name evidence="1" type="ORF">BKA59DRAFT_216374</name>
</gene>
<dbReference type="Proteomes" id="UP000813427">
    <property type="component" value="Unassembled WGS sequence"/>
</dbReference>
<comment type="caution">
    <text evidence="1">The sequence shown here is derived from an EMBL/GenBank/DDBJ whole genome shotgun (WGS) entry which is preliminary data.</text>
</comment>
<dbReference type="OrthoDB" id="2684236at2759"/>
<name>A0A8K0RXE9_9HYPO</name>
<evidence type="ECO:0000313" key="1">
    <source>
        <dbReference type="EMBL" id="KAH7241878.1"/>
    </source>
</evidence>
<evidence type="ECO:0008006" key="3">
    <source>
        <dbReference type="Google" id="ProtNLM"/>
    </source>
</evidence>
<keyword evidence="2" id="KW-1185">Reference proteome</keyword>
<organism evidence="1 2">
    <name type="scientific">Fusarium tricinctum</name>
    <dbReference type="NCBI Taxonomy" id="61284"/>
    <lineage>
        <taxon>Eukaryota</taxon>
        <taxon>Fungi</taxon>
        <taxon>Dikarya</taxon>
        <taxon>Ascomycota</taxon>
        <taxon>Pezizomycotina</taxon>
        <taxon>Sordariomycetes</taxon>
        <taxon>Hypocreomycetidae</taxon>
        <taxon>Hypocreales</taxon>
        <taxon>Nectriaceae</taxon>
        <taxon>Fusarium</taxon>
        <taxon>Fusarium tricinctum species complex</taxon>
    </lineage>
</organism>
<reference evidence="1" key="1">
    <citation type="journal article" date="2021" name="Nat. Commun.">
        <title>Genetic determinants of endophytism in the Arabidopsis root mycobiome.</title>
        <authorList>
            <person name="Mesny F."/>
            <person name="Miyauchi S."/>
            <person name="Thiergart T."/>
            <person name="Pickel B."/>
            <person name="Atanasova L."/>
            <person name="Karlsson M."/>
            <person name="Huettel B."/>
            <person name="Barry K.W."/>
            <person name="Haridas S."/>
            <person name="Chen C."/>
            <person name="Bauer D."/>
            <person name="Andreopoulos W."/>
            <person name="Pangilinan J."/>
            <person name="LaButti K."/>
            <person name="Riley R."/>
            <person name="Lipzen A."/>
            <person name="Clum A."/>
            <person name="Drula E."/>
            <person name="Henrissat B."/>
            <person name="Kohler A."/>
            <person name="Grigoriev I.V."/>
            <person name="Martin F.M."/>
            <person name="Hacquard S."/>
        </authorList>
    </citation>
    <scope>NUCLEOTIDE SEQUENCE</scope>
    <source>
        <strain evidence="1">MPI-SDFR-AT-0068</strain>
    </source>
</reference>
<accession>A0A8K0RXE9</accession>
<protein>
    <recommendedName>
        <fullName evidence="3">Glycine-rich domain-containing protein 1</fullName>
    </recommendedName>
</protein>
<proteinExistence type="predicted"/>
<dbReference type="Pfam" id="PF07173">
    <property type="entry name" value="GRDP-like"/>
    <property type="match status" value="1"/>
</dbReference>
<dbReference type="PANTHER" id="PTHR34365:SF7">
    <property type="entry name" value="GLYCINE-RICH DOMAIN-CONTAINING PROTEIN 1"/>
    <property type="match status" value="1"/>
</dbReference>
<dbReference type="PANTHER" id="PTHR34365">
    <property type="entry name" value="ENOLASE (DUF1399)"/>
    <property type="match status" value="1"/>
</dbReference>